<evidence type="ECO:0000313" key="5">
    <source>
        <dbReference type="Proteomes" id="UP000001887"/>
    </source>
</evidence>
<dbReference type="KEGG" id="psl:Psta_4273"/>
<accession>D2R4V9</accession>
<feature type="transmembrane region" description="Helical" evidence="2">
    <location>
        <begin position="220"/>
        <end position="242"/>
    </location>
</feature>
<evidence type="ECO:0000259" key="3">
    <source>
        <dbReference type="Pfam" id="PF14237"/>
    </source>
</evidence>
<keyword evidence="2" id="KW-0812">Transmembrane</keyword>
<organism evidence="4 5">
    <name type="scientific">Pirellula staleyi (strain ATCC 27377 / DSM 6068 / ICPB 4128)</name>
    <name type="common">Pirella staleyi</name>
    <dbReference type="NCBI Taxonomy" id="530564"/>
    <lineage>
        <taxon>Bacteria</taxon>
        <taxon>Pseudomonadati</taxon>
        <taxon>Planctomycetota</taxon>
        <taxon>Planctomycetia</taxon>
        <taxon>Pirellulales</taxon>
        <taxon>Pirellulaceae</taxon>
        <taxon>Pirellula</taxon>
    </lineage>
</organism>
<keyword evidence="2" id="KW-1133">Transmembrane helix</keyword>
<dbReference type="HOGENOM" id="CLU_451889_0_0_0"/>
<evidence type="ECO:0000256" key="1">
    <source>
        <dbReference type="SAM" id="MobiDB-lite"/>
    </source>
</evidence>
<gene>
    <name evidence="4" type="ordered locus">Psta_4273</name>
</gene>
<keyword evidence="2" id="KW-0472">Membrane</keyword>
<name>D2R4V9_PIRSD</name>
<feature type="compositionally biased region" description="Low complexity" evidence="1">
    <location>
        <begin position="273"/>
        <end position="318"/>
    </location>
</feature>
<evidence type="ECO:0000256" key="2">
    <source>
        <dbReference type="SAM" id="Phobius"/>
    </source>
</evidence>
<feature type="domain" description="GYF" evidence="3">
    <location>
        <begin position="5"/>
        <end position="54"/>
    </location>
</feature>
<dbReference type="OrthoDB" id="285777at2"/>
<dbReference type="Proteomes" id="UP000001887">
    <property type="component" value="Chromosome"/>
</dbReference>
<keyword evidence="5" id="KW-1185">Reference proteome</keyword>
<proteinExistence type="predicted"/>
<feature type="compositionally biased region" description="Pro residues" evidence="1">
    <location>
        <begin position="83"/>
        <end position="94"/>
    </location>
</feature>
<feature type="compositionally biased region" description="Low complexity" evidence="1">
    <location>
        <begin position="56"/>
        <end position="66"/>
    </location>
</feature>
<feature type="region of interest" description="Disordered" evidence="1">
    <location>
        <begin position="534"/>
        <end position="604"/>
    </location>
</feature>
<protein>
    <recommendedName>
        <fullName evidence="3">GYF domain-containing protein</fullName>
    </recommendedName>
</protein>
<evidence type="ECO:0000313" key="4">
    <source>
        <dbReference type="EMBL" id="ADB18921.1"/>
    </source>
</evidence>
<dbReference type="AlphaFoldDB" id="D2R4V9"/>
<dbReference type="EMBL" id="CP001848">
    <property type="protein sequence ID" value="ADB18921.1"/>
    <property type="molecule type" value="Genomic_DNA"/>
</dbReference>
<feature type="region of interest" description="Disordered" evidence="1">
    <location>
        <begin position="246"/>
        <end position="318"/>
    </location>
</feature>
<dbReference type="InterPro" id="IPR025640">
    <property type="entry name" value="GYF_2"/>
</dbReference>
<feature type="region of interest" description="Disordered" evidence="1">
    <location>
        <begin position="56"/>
        <end position="99"/>
    </location>
</feature>
<sequence>MNGTWFFHHGGQDYGPVSTEQLSQLLAAGQLTPEHPVRRASDAQWMPAASFAELRSSAAPAAAAASETKAKPPVKKPPQRVAPAPPPPPPPAAAPPAAMAPRPVAPMAMPLPPGAIPAGGAVPVGGPVPVRAAVPMAMPLAHGAPVAIARPVAVVPSSAVPLTAAPLAAVRVAAVQAVGAQPTYAQPGYAQPGYAAPQPAATSASASGAAERPKKKNHQLIILTVLAAAMLGVAVVGGVLIATSGGKEEQLSDADSDTSSTIDADEPSSGNVASSDPSSTPTAETSATTPPATPAAEPGAIASSEPAAPGASETPAAAPAGNQEIAALLAQIKSFGTPKSTLGISGKSGRLCKLSFHQAFISSSATPVRMTSSAASVPSAVGGRMLFIELRIQNTSPETITYEGWNETAVAIHSDGTKLELVPRDKTPTVTRATKMELDPGREITDTLVYVAPATLPTSIKLILPQSTLIAKATRYFAFEIPQQTLFEEPVPDILRTNDIGDGSMRPSGPPILSQEAIDKQIAEAMKNNPELQSTIKNDQGKEPVKPGTPAAPGMVPPAGEIKPGEMKPGAGQPDTTKPDAAAQPDTAPSLMEKPKLQVVPATP</sequence>
<reference evidence="4 5" key="1">
    <citation type="journal article" date="2009" name="Stand. Genomic Sci.">
        <title>Complete genome sequence of Pirellula staleyi type strain (ATCC 27377).</title>
        <authorList>
            <person name="Clum A."/>
            <person name="Tindall B.J."/>
            <person name="Sikorski J."/>
            <person name="Ivanova N."/>
            <person name="Mavrommatis K."/>
            <person name="Lucas S."/>
            <person name="Glavina del Rio T."/>
            <person name="Nolan M."/>
            <person name="Chen F."/>
            <person name="Tice H."/>
            <person name="Pitluck S."/>
            <person name="Cheng J.F."/>
            <person name="Chertkov O."/>
            <person name="Brettin T."/>
            <person name="Han C."/>
            <person name="Detter J.C."/>
            <person name="Kuske C."/>
            <person name="Bruce D."/>
            <person name="Goodwin L."/>
            <person name="Ovchinikova G."/>
            <person name="Pati A."/>
            <person name="Mikhailova N."/>
            <person name="Chen A."/>
            <person name="Palaniappan K."/>
            <person name="Land M."/>
            <person name="Hauser L."/>
            <person name="Chang Y.J."/>
            <person name="Jeffries C.D."/>
            <person name="Chain P."/>
            <person name="Rohde M."/>
            <person name="Goker M."/>
            <person name="Bristow J."/>
            <person name="Eisen J.A."/>
            <person name="Markowitz V."/>
            <person name="Hugenholtz P."/>
            <person name="Kyrpides N.C."/>
            <person name="Klenk H.P."/>
            <person name="Lapidus A."/>
        </authorList>
    </citation>
    <scope>NUCLEOTIDE SEQUENCE [LARGE SCALE GENOMIC DNA]</scope>
    <source>
        <strain evidence="5">ATCC 27377 / DSM 6068 / ICPB 4128</strain>
    </source>
</reference>
<dbReference type="Pfam" id="PF14237">
    <property type="entry name" value="GYF_2"/>
    <property type="match status" value="1"/>
</dbReference>